<dbReference type="GO" id="GO:0015979">
    <property type="term" value="P:photosynthesis"/>
    <property type="evidence" value="ECO:0007669"/>
    <property type="project" value="UniProtKB-KW"/>
</dbReference>
<reference evidence="5 6" key="1">
    <citation type="submission" date="2015-04" db="EMBL/GenBank/DDBJ databases">
        <title>Whole genome shotgun sequence of Flavihumibacter petaseus NBRC 106054.</title>
        <authorList>
            <person name="Miyazawa S."/>
            <person name="Hosoyama A."/>
            <person name="Hashimoto M."/>
            <person name="Noguchi M."/>
            <person name="Tsuchikane K."/>
            <person name="Ohji S."/>
            <person name="Yamazoe A."/>
            <person name="Ichikawa N."/>
            <person name="Kimura A."/>
            <person name="Fujita N."/>
        </authorList>
    </citation>
    <scope>NUCLEOTIDE SEQUENCE [LARGE SCALE GENOMIC DNA]</scope>
    <source>
        <strain evidence="5 6">NBRC 106054</strain>
    </source>
</reference>
<dbReference type="SUPFAM" id="SSF110296">
    <property type="entry name" value="Oligoxyloglucan reducing end-specific cellobiohydrolase"/>
    <property type="match status" value="1"/>
</dbReference>
<dbReference type="OrthoDB" id="9813892at2"/>
<dbReference type="AlphaFoldDB" id="A0A0E9N5X4"/>
<feature type="signal peptide" evidence="3">
    <location>
        <begin position="1"/>
        <end position="22"/>
    </location>
</feature>
<gene>
    <name evidence="5" type="ORF">FPE01S_03_07850</name>
</gene>
<name>A0A0E9N5X4_9BACT</name>
<accession>A0A0E9N5X4</accession>
<proteinExistence type="predicted"/>
<dbReference type="InterPro" id="IPR028203">
    <property type="entry name" value="PSII_CF48-like_dom"/>
</dbReference>
<evidence type="ECO:0000256" key="3">
    <source>
        <dbReference type="SAM" id="SignalP"/>
    </source>
</evidence>
<dbReference type="PANTHER" id="PTHR47199:SF2">
    <property type="entry name" value="PHOTOSYSTEM II STABILITY_ASSEMBLY FACTOR HCF136, CHLOROPLASTIC"/>
    <property type="match status" value="1"/>
</dbReference>
<evidence type="ECO:0000259" key="4">
    <source>
        <dbReference type="Pfam" id="PF14870"/>
    </source>
</evidence>
<keyword evidence="1" id="KW-0602">Photosynthesis</keyword>
<sequence>MSIKHFVYLLALALSLPFGSTAQTLDTLPGNPGKSFRGLSVLNDRFFWVSGNKGTVGRSTDGGKTIKWMTVKGYETRDFRDIEGFDAVTAVVIAVDSPGLILRTYDGGASWEEVYRNNEKGIFMDAMDFHKDREGMVIGDPLNGQIFLLRTDDEGRHWHAMPGQLPAPAEGEACFASSGSNIKMLGKTSFTFITGGTQSRVWVDNRLERLPLLDGGNSTGANAIAVKGKRWIVVGGDFTRDTLAQGHIAVSRDRGRTWTVPSTPTTGYRSGVAAITKKKWIACGTSGVDVSSDGGRTWRRISTTGYHVVQRAKKGRAVYLAGGNGHVARLNW</sequence>
<organism evidence="5 6">
    <name type="scientific">Flavihumibacter petaseus NBRC 106054</name>
    <dbReference type="NCBI Taxonomy" id="1220578"/>
    <lineage>
        <taxon>Bacteria</taxon>
        <taxon>Pseudomonadati</taxon>
        <taxon>Bacteroidota</taxon>
        <taxon>Chitinophagia</taxon>
        <taxon>Chitinophagales</taxon>
        <taxon>Chitinophagaceae</taxon>
        <taxon>Flavihumibacter</taxon>
    </lineage>
</organism>
<dbReference type="Proteomes" id="UP000033121">
    <property type="component" value="Unassembled WGS sequence"/>
</dbReference>
<keyword evidence="6" id="KW-1185">Reference proteome</keyword>
<feature type="domain" description="Photosynthesis system II assembly factor Ycf48/Hcf136-like" evidence="4">
    <location>
        <begin position="95"/>
        <end position="184"/>
    </location>
</feature>
<dbReference type="InterPro" id="IPR015943">
    <property type="entry name" value="WD40/YVTN_repeat-like_dom_sf"/>
</dbReference>
<protein>
    <recommendedName>
        <fullName evidence="4">Photosynthesis system II assembly factor Ycf48/Hcf136-like domain-containing protein</fullName>
    </recommendedName>
</protein>
<keyword evidence="3" id="KW-0732">Signal</keyword>
<dbReference type="GO" id="GO:0009523">
    <property type="term" value="C:photosystem II"/>
    <property type="evidence" value="ECO:0007669"/>
    <property type="project" value="UniProtKB-KW"/>
</dbReference>
<dbReference type="PANTHER" id="PTHR47199">
    <property type="entry name" value="PHOTOSYSTEM II STABILITY/ASSEMBLY FACTOR HCF136, CHLOROPLASTIC"/>
    <property type="match status" value="1"/>
</dbReference>
<dbReference type="EMBL" id="BBWV01000003">
    <property type="protein sequence ID" value="GAO44745.1"/>
    <property type="molecule type" value="Genomic_DNA"/>
</dbReference>
<feature type="chain" id="PRO_5002430437" description="Photosynthesis system II assembly factor Ycf48/Hcf136-like domain-containing protein" evidence="3">
    <location>
        <begin position="23"/>
        <end position="332"/>
    </location>
</feature>
<dbReference type="RefSeq" id="WP_046370611.1">
    <property type="nucleotide sequence ID" value="NZ_BBWV01000003.1"/>
</dbReference>
<dbReference type="STRING" id="1220578.FPE01S_03_07850"/>
<dbReference type="Gene3D" id="2.130.10.10">
    <property type="entry name" value="YVTN repeat-like/Quinoprotein amine dehydrogenase"/>
    <property type="match status" value="2"/>
</dbReference>
<evidence type="ECO:0000256" key="1">
    <source>
        <dbReference type="ARBA" id="ARBA00022531"/>
    </source>
</evidence>
<evidence type="ECO:0000256" key="2">
    <source>
        <dbReference type="ARBA" id="ARBA00023276"/>
    </source>
</evidence>
<dbReference type="Pfam" id="PF14870">
    <property type="entry name" value="PSII_BNR"/>
    <property type="match status" value="1"/>
</dbReference>
<evidence type="ECO:0000313" key="6">
    <source>
        <dbReference type="Proteomes" id="UP000033121"/>
    </source>
</evidence>
<evidence type="ECO:0000313" key="5">
    <source>
        <dbReference type="EMBL" id="GAO44745.1"/>
    </source>
</evidence>
<keyword evidence="2" id="KW-0604">Photosystem II</keyword>
<comment type="caution">
    <text evidence="5">The sequence shown here is derived from an EMBL/GenBank/DDBJ whole genome shotgun (WGS) entry which is preliminary data.</text>
</comment>